<feature type="transmembrane region" description="Helical" evidence="8">
    <location>
        <begin position="872"/>
        <end position="894"/>
    </location>
</feature>
<dbReference type="SUPFAM" id="SSF81653">
    <property type="entry name" value="Calcium ATPase, transduction domain A"/>
    <property type="match status" value="1"/>
</dbReference>
<feature type="transmembrane region" description="Helical" evidence="8">
    <location>
        <begin position="906"/>
        <end position="927"/>
    </location>
</feature>
<evidence type="ECO:0000256" key="1">
    <source>
        <dbReference type="ARBA" id="ARBA00004370"/>
    </source>
</evidence>
<feature type="transmembrane region" description="Helical" evidence="8">
    <location>
        <begin position="162"/>
        <end position="180"/>
    </location>
</feature>
<gene>
    <name evidence="10" type="ORF">KIW84_020097</name>
</gene>
<dbReference type="GO" id="GO:0000166">
    <property type="term" value="F:nucleotide binding"/>
    <property type="evidence" value="ECO:0007669"/>
    <property type="project" value="InterPro"/>
</dbReference>
<dbReference type="Gramene" id="Psat02G0009700-T1">
    <property type="protein sequence ID" value="KAI5432661.1"/>
    <property type="gene ID" value="KIW84_020097"/>
</dbReference>
<evidence type="ECO:0000313" key="10">
    <source>
        <dbReference type="EMBL" id="KAI5432661.1"/>
    </source>
</evidence>
<dbReference type="SUPFAM" id="SSF56784">
    <property type="entry name" value="HAD-like"/>
    <property type="match status" value="1"/>
</dbReference>
<dbReference type="Gene3D" id="2.70.150.10">
    <property type="entry name" value="Calcium-transporting ATPase, cytoplasmic transduction domain A"/>
    <property type="match status" value="1"/>
</dbReference>
<dbReference type="Proteomes" id="UP001058974">
    <property type="component" value="Chromosome 2"/>
</dbReference>
<protein>
    <recommendedName>
        <fullName evidence="9">Cation-transporting P-type ATPase C-terminal domain-containing protein</fullName>
    </recommendedName>
</protein>
<evidence type="ECO:0000259" key="9">
    <source>
        <dbReference type="Pfam" id="PF00689"/>
    </source>
</evidence>
<dbReference type="InterPro" id="IPR036412">
    <property type="entry name" value="HAD-like_sf"/>
</dbReference>
<evidence type="ECO:0000256" key="6">
    <source>
        <dbReference type="ARBA" id="ARBA00022989"/>
    </source>
</evidence>
<keyword evidence="11" id="KW-1185">Reference proteome</keyword>
<dbReference type="SUPFAM" id="SSF81660">
    <property type="entry name" value="Metal cation-transporting ATPase, ATP-binding domain N"/>
    <property type="match status" value="1"/>
</dbReference>
<keyword evidence="5" id="KW-0460">Magnesium</keyword>
<evidence type="ECO:0000256" key="2">
    <source>
        <dbReference type="ARBA" id="ARBA00022692"/>
    </source>
</evidence>
<accession>A0A9D4Y9K7</accession>
<evidence type="ECO:0000256" key="8">
    <source>
        <dbReference type="SAM" id="Phobius"/>
    </source>
</evidence>
<dbReference type="InterPro" id="IPR023214">
    <property type="entry name" value="HAD_sf"/>
</dbReference>
<sequence length="1044" mass="116524">MSETNISSDGGNIELGASLLISGSKYNKIWRKSLYVGFMISLKRPTTFSNNYEESTSSLLYDSLHHSPPARTSSAKSFVSIDVDSHVQEEEREEDDVLEEHVKTGIARIVKEKDLKSLGELGGVGRVCHVLHGQSQPSSEEMIENLGASFSGFLWKSCKQNLYTISMLLISALLSFATEFKKEGPRYGWHDGVAMVFAVLLLIAFSSITSFWRERKTIKLAKKKGDAMKFNVKRHEVDLTLSIYDLVVGDMVFLSPRDEVPADGLLLSSDNLMLVEGMKNEKIDCEENPFLIASSKVIEGRGWMLVTSVRNKSNSAEIKRCLLENLIEKPISYLDKVSLFIFTLVSLVLFIRLICKKDGDDGGLPDIKGSNVSVSMLTKLLEDILSSPQGKIEILARLFSIIVLCVQHGVPLMITLSFQYQNDEVVLNQEVVMNDLSACTTMGLVNVICIDVSGGGLIFKPMEVGEIWIGEEETDMNNIRESGTCQDVLEKLKQGVCLSVLAPGLSPSHVSNSLASWATTKLEMDIISFRENFHILEHGKLDSNQEGNGVLVKKVSVNEQFMHLHWSGDASIMLEMCSQYYDSEGTCHSIENQKNKFGQVIQEMVYSGLKPIAFAYRQTQVQELKQDEMTLLALMGLKYKCEESTKIALKALENNGIHIKLVSEDDDIMILNDMACELGMEVSIDGGRLEGEQIRDLDDKTKLVKVDKAITMGSFSPKDKLLMVKCLQERGDVVAFIEQRLLTNRISDVLKQVDVGIIHNSSSRIIDRKESSDISITCFSALETIVKVGRSKYHNIQNFVQLQLTIGISGLLITLITTIFTGNSSLTAAQLIWVNALMCPLGGLMMVMELSSEEELVKQPSNRNQSIITKKMWKNIIFQILYQASACMILEFGGHVTDSEKQIRKVMIFNTFFLCQLFHLLNIMDLLKIQVFKVDVQKYCFLVALGCCFVLQIVIIEYAQSLADCIHLNATGWAICVLVSSVSWVPKWTLKKILSVFFNTNFTSTLNSPESIPQPLFYLSWGLPAAMVLLLFPLGLVGITCAYL</sequence>
<dbReference type="Pfam" id="PF00689">
    <property type="entry name" value="Cation_ATPase_C"/>
    <property type="match status" value="1"/>
</dbReference>
<dbReference type="Gene3D" id="1.20.1110.10">
    <property type="entry name" value="Calcium-transporting ATPase, transmembrane domain"/>
    <property type="match status" value="2"/>
</dbReference>
<evidence type="ECO:0000256" key="4">
    <source>
        <dbReference type="ARBA" id="ARBA00022837"/>
    </source>
</evidence>
<feature type="transmembrane region" description="Helical" evidence="8">
    <location>
        <begin position="337"/>
        <end position="354"/>
    </location>
</feature>
<evidence type="ECO:0000256" key="7">
    <source>
        <dbReference type="ARBA" id="ARBA00023136"/>
    </source>
</evidence>
<keyword evidence="6 8" id="KW-1133">Transmembrane helix</keyword>
<keyword evidence="2 8" id="KW-0812">Transmembrane</keyword>
<dbReference type="InterPro" id="IPR008250">
    <property type="entry name" value="ATPase_P-typ_transduc_dom_A_sf"/>
</dbReference>
<feature type="transmembrane region" description="Helical" evidence="8">
    <location>
        <begin position="799"/>
        <end position="820"/>
    </location>
</feature>
<keyword evidence="4" id="KW-0106">Calcium</keyword>
<dbReference type="SUPFAM" id="SSF81665">
    <property type="entry name" value="Calcium ATPase, transmembrane domain M"/>
    <property type="match status" value="1"/>
</dbReference>
<evidence type="ECO:0000256" key="3">
    <source>
        <dbReference type="ARBA" id="ARBA00022723"/>
    </source>
</evidence>
<feature type="transmembrane region" description="Helical" evidence="8">
    <location>
        <begin position="1016"/>
        <end position="1039"/>
    </location>
</feature>
<dbReference type="OrthoDB" id="1422951at2759"/>
<dbReference type="InterPro" id="IPR023298">
    <property type="entry name" value="ATPase_P-typ_TM_dom_sf"/>
</dbReference>
<dbReference type="InterPro" id="IPR023299">
    <property type="entry name" value="ATPase_P-typ_cyto_dom_N"/>
</dbReference>
<keyword evidence="3" id="KW-0479">Metal-binding</keyword>
<name>A0A9D4Y9K7_PEA</name>
<feature type="transmembrane region" description="Helical" evidence="8">
    <location>
        <begin position="394"/>
        <end position="414"/>
    </location>
</feature>
<dbReference type="GO" id="GO:0005886">
    <property type="term" value="C:plasma membrane"/>
    <property type="evidence" value="ECO:0007669"/>
    <property type="project" value="TreeGrafter"/>
</dbReference>
<organism evidence="10 11">
    <name type="scientific">Pisum sativum</name>
    <name type="common">Garden pea</name>
    <name type="synonym">Lathyrus oleraceus</name>
    <dbReference type="NCBI Taxonomy" id="3888"/>
    <lineage>
        <taxon>Eukaryota</taxon>
        <taxon>Viridiplantae</taxon>
        <taxon>Streptophyta</taxon>
        <taxon>Embryophyta</taxon>
        <taxon>Tracheophyta</taxon>
        <taxon>Spermatophyta</taxon>
        <taxon>Magnoliopsida</taxon>
        <taxon>eudicotyledons</taxon>
        <taxon>Gunneridae</taxon>
        <taxon>Pentapetalae</taxon>
        <taxon>rosids</taxon>
        <taxon>fabids</taxon>
        <taxon>Fabales</taxon>
        <taxon>Fabaceae</taxon>
        <taxon>Papilionoideae</taxon>
        <taxon>50 kb inversion clade</taxon>
        <taxon>NPAAA clade</taxon>
        <taxon>Hologalegina</taxon>
        <taxon>IRL clade</taxon>
        <taxon>Fabeae</taxon>
        <taxon>Lathyrus</taxon>
    </lineage>
</organism>
<reference evidence="10 11" key="1">
    <citation type="journal article" date="2022" name="Nat. Genet.">
        <title>Improved pea reference genome and pan-genome highlight genomic features and evolutionary characteristics.</title>
        <authorList>
            <person name="Yang T."/>
            <person name="Liu R."/>
            <person name="Luo Y."/>
            <person name="Hu S."/>
            <person name="Wang D."/>
            <person name="Wang C."/>
            <person name="Pandey M.K."/>
            <person name="Ge S."/>
            <person name="Xu Q."/>
            <person name="Li N."/>
            <person name="Li G."/>
            <person name="Huang Y."/>
            <person name="Saxena R.K."/>
            <person name="Ji Y."/>
            <person name="Li M."/>
            <person name="Yan X."/>
            <person name="He Y."/>
            <person name="Liu Y."/>
            <person name="Wang X."/>
            <person name="Xiang C."/>
            <person name="Varshney R.K."/>
            <person name="Ding H."/>
            <person name="Gao S."/>
            <person name="Zong X."/>
        </authorList>
    </citation>
    <scope>NUCLEOTIDE SEQUENCE [LARGE SCALE GENOMIC DNA]</scope>
    <source>
        <strain evidence="10 11">cv. Zhongwan 6</strain>
    </source>
</reference>
<evidence type="ECO:0000313" key="11">
    <source>
        <dbReference type="Proteomes" id="UP001058974"/>
    </source>
</evidence>
<dbReference type="Gene3D" id="3.40.50.1000">
    <property type="entry name" value="HAD superfamily/HAD-like"/>
    <property type="match status" value="1"/>
</dbReference>
<dbReference type="PANTHER" id="PTHR24093:SF454">
    <property type="entry name" value="CATION-TRANSPORTING P-TYPE ATPASE C-TERMINAL DOMAIN-CONTAINING PROTEIN"/>
    <property type="match status" value="1"/>
</dbReference>
<feature type="transmembrane region" description="Helical" evidence="8">
    <location>
        <begin position="832"/>
        <end position="851"/>
    </location>
</feature>
<dbReference type="EMBL" id="JAMSHJ010000002">
    <property type="protein sequence ID" value="KAI5432661.1"/>
    <property type="molecule type" value="Genomic_DNA"/>
</dbReference>
<comment type="caution">
    <text evidence="10">The sequence shown here is derived from an EMBL/GenBank/DDBJ whole genome shotgun (WGS) entry which is preliminary data.</text>
</comment>
<dbReference type="AlphaFoldDB" id="A0A9D4Y9K7"/>
<comment type="subcellular location">
    <subcellularLocation>
        <location evidence="1">Membrane</location>
    </subcellularLocation>
</comment>
<feature type="transmembrane region" description="Helical" evidence="8">
    <location>
        <begin position="939"/>
        <end position="960"/>
    </location>
</feature>
<dbReference type="GO" id="GO:0046872">
    <property type="term" value="F:metal ion binding"/>
    <property type="evidence" value="ECO:0007669"/>
    <property type="project" value="UniProtKB-KW"/>
</dbReference>
<feature type="domain" description="Cation-transporting P-type ATPase C-terminal" evidence="9">
    <location>
        <begin position="826"/>
        <end position="992"/>
    </location>
</feature>
<feature type="transmembrane region" description="Helical" evidence="8">
    <location>
        <begin position="966"/>
        <end position="985"/>
    </location>
</feature>
<dbReference type="InterPro" id="IPR006068">
    <property type="entry name" value="ATPase_P-typ_cation-transptr_C"/>
</dbReference>
<proteinExistence type="predicted"/>
<dbReference type="PANTHER" id="PTHR24093">
    <property type="entry name" value="CATION TRANSPORTING ATPASE"/>
    <property type="match status" value="1"/>
</dbReference>
<dbReference type="Pfam" id="PF13246">
    <property type="entry name" value="Cation_ATPase"/>
    <property type="match status" value="1"/>
</dbReference>
<keyword evidence="7 8" id="KW-0472">Membrane</keyword>
<feature type="transmembrane region" description="Helical" evidence="8">
    <location>
        <begin position="192"/>
        <end position="212"/>
    </location>
</feature>
<evidence type="ECO:0000256" key="5">
    <source>
        <dbReference type="ARBA" id="ARBA00022842"/>
    </source>
</evidence>
<dbReference type="GO" id="GO:0005388">
    <property type="term" value="F:P-type calcium transporter activity"/>
    <property type="evidence" value="ECO:0007669"/>
    <property type="project" value="TreeGrafter"/>
</dbReference>